<accession>A0A444ZQD7</accession>
<comment type="caution">
    <text evidence="2">The sequence shown here is derived from an EMBL/GenBank/DDBJ whole genome shotgun (WGS) entry which is preliminary data.</text>
</comment>
<dbReference type="STRING" id="3818.A0A444ZQD7"/>
<name>A0A444ZQD7_ARAHY</name>
<dbReference type="PANTHER" id="PTHR46033:SF8">
    <property type="entry name" value="PROTEIN MAINTENANCE OF MERISTEMS-LIKE"/>
    <property type="match status" value="1"/>
</dbReference>
<dbReference type="PANTHER" id="PTHR46033">
    <property type="entry name" value="PROTEIN MAIN-LIKE 2"/>
    <property type="match status" value="1"/>
</dbReference>
<sequence>MDKHIVKYLDHLLYTKNEGSKVIGLRHLYAPEPYDRRIEPYLRAAGFYNGSQIRKISGQIVLINALVERWNPVTHTFHLPIGECTITLEDVALILGLQGTGLPVTGPTNSNHGSMVQECLMNFGVAPTASECRSSFIKLTWLRNVKHGIILTTHEAMERYTRYHIIMSLFGTTTYSWGLACLAHLYRSLCRATQYDCKDLDGPLALLHVWTGGMSGMPLRVSLHGGHLHILGKCLITLQMLIARHLGPDFMLHDMYEDARMWLAPSPLISFECIEWCPTDRVKRQFGRRQDPPESPKVLGDAHNMLLTGPKNYNWSSSGVNGSLCGKADNGIPTTAASITLGTSTVTIATATTMSTTADTPTTVTATIAS</sequence>
<proteinExistence type="predicted"/>
<dbReference type="Pfam" id="PF10536">
    <property type="entry name" value="PMD"/>
    <property type="match status" value="1"/>
</dbReference>
<gene>
    <name evidence="2" type="ORF">Ahy_B04g073368</name>
</gene>
<evidence type="ECO:0000313" key="2">
    <source>
        <dbReference type="EMBL" id="RYR16365.1"/>
    </source>
</evidence>
<dbReference type="AlphaFoldDB" id="A0A444ZQD7"/>
<feature type="domain" description="Aminotransferase-like plant mobile" evidence="1">
    <location>
        <begin position="46"/>
        <end position="211"/>
    </location>
</feature>
<evidence type="ECO:0000259" key="1">
    <source>
        <dbReference type="Pfam" id="PF10536"/>
    </source>
</evidence>
<dbReference type="Proteomes" id="UP000289738">
    <property type="component" value="Chromosome B04"/>
</dbReference>
<protein>
    <recommendedName>
        <fullName evidence="1">Aminotransferase-like plant mobile domain-containing protein</fullName>
    </recommendedName>
</protein>
<organism evidence="2 3">
    <name type="scientific">Arachis hypogaea</name>
    <name type="common">Peanut</name>
    <dbReference type="NCBI Taxonomy" id="3818"/>
    <lineage>
        <taxon>Eukaryota</taxon>
        <taxon>Viridiplantae</taxon>
        <taxon>Streptophyta</taxon>
        <taxon>Embryophyta</taxon>
        <taxon>Tracheophyta</taxon>
        <taxon>Spermatophyta</taxon>
        <taxon>Magnoliopsida</taxon>
        <taxon>eudicotyledons</taxon>
        <taxon>Gunneridae</taxon>
        <taxon>Pentapetalae</taxon>
        <taxon>rosids</taxon>
        <taxon>fabids</taxon>
        <taxon>Fabales</taxon>
        <taxon>Fabaceae</taxon>
        <taxon>Papilionoideae</taxon>
        <taxon>50 kb inversion clade</taxon>
        <taxon>dalbergioids sensu lato</taxon>
        <taxon>Dalbergieae</taxon>
        <taxon>Pterocarpus clade</taxon>
        <taxon>Arachis</taxon>
    </lineage>
</organism>
<evidence type="ECO:0000313" key="3">
    <source>
        <dbReference type="Proteomes" id="UP000289738"/>
    </source>
</evidence>
<keyword evidence="3" id="KW-1185">Reference proteome</keyword>
<dbReference type="InterPro" id="IPR019557">
    <property type="entry name" value="AminoTfrase-like_pln_mobile"/>
</dbReference>
<dbReference type="EMBL" id="SDMP01000014">
    <property type="protein sequence ID" value="RYR16365.1"/>
    <property type="molecule type" value="Genomic_DNA"/>
</dbReference>
<reference evidence="2 3" key="1">
    <citation type="submission" date="2019-01" db="EMBL/GenBank/DDBJ databases">
        <title>Sequencing of cultivated peanut Arachis hypogaea provides insights into genome evolution and oil improvement.</title>
        <authorList>
            <person name="Chen X."/>
        </authorList>
    </citation>
    <scope>NUCLEOTIDE SEQUENCE [LARGE SCALE GENOMIC DNA]</scope>
    <source>
        <strain evidence="3">cv. Fuhuasheng</strain>
        <tissue evidence="2">Leaves</tissue>
    </source>
</reference>
<dbReference type="GO" id="GO:0010073">
    <property type="term" value="P:meristem maintenance"/>
    <property type="evidence" value="ECO:0007669"/>
    <property type="project" value="InterPro"/>
</dbReference>
<dbReference type="InterPro" id="IPR044824">
    <property type="entry name" value="MAIN-like"/>
</dbReference>